<keyword evidence="3" id="KW-1185">Reference proteome</keyword>
<proteinExistence type="predicted"/>
<feature type="region of interest" description="Disordered" evidence="1">
    <location>
        <begin position="47"/>
        <end position="139"/>
    </location>
</feature>
<feature type="compositionally biased region" description="Polar residues" evidence="1">
    <location>
        <begin position="49"/>
        <end position="60"/>
    </location>
</feature>
<dbReference type="AlphaFoldDB" id="A0AA39HL68"/>
<accession>A0AA39HL68</accession>
<dbReference type="EMBL" id="JAUCMV010000003">
    <property type="protein sequence ID" value="KAK0407932.1"/>
    <property type="molecule type" value="Genomic_DNA"/>
</dbReference>
<name>A0AA39HL68_9BILA</name>
<gene>
    <name evidence="2" type="ORF">QR680_003679</name>
</gene>
<evidence type="ECO:0000313" key="2">
    <source>
        <dbReference type="EMBL" id="KAK0407932.1"/>
    </source>
</evidence>
<dbReference type="Proteomes" id="UP001175271">
    <property type="component" value="Unassembled WGS sequence"/>
</dbReference>
<feature type="compositionally biased region" description="Polar residues" evidence="1">
    <location>
        <begin position="120"/>
        <end position="139"/>
    </location>
</feature>
<reference evidence="2" key="1">
    <citation type="submission" date="2023-06" db="EMBL/GenBank/DDBJ databases">
        <title>Genomic analysis of the entomopathogenic nematode Steinernema hermaphroditum.</title>
        <authorList>
            <person name="Schwarz E.M."/>
            <person name="Heppert J.K."/>
            <person name="Baniya A."/>
            <person name="Schwartz H.T."/>
            <person name="Tan C.-H."/>
            <person name="Antoshechkin I."/>
            <person name="Sternberg P.W."/>
            <person name="Goodrich-Blair H."/>
            <person name="Dillman A.R."/>
        </authorList>
    </citation>
    <scope>NUCLEOTIDE SEQUENCE</scope>
    <source>
        <strain evidence="2">PS9179</strain>
        <tissue evidence="2">Whole animal</tissue>
    </source>
</reference>
<sequence>MSCDPAYSSTGPCAWGQPPQRRRSCWPSEELNPENLEPYLEELAAANQRRYSNESSRSVANSCSSDPSSGESGESTDTNESVDEFGSPTRRNGFHSPDLVGAYHHDNPIPNQPCPFPGPHTQNENPLRQYVPTKQQVCF</sequence>
<evidence type="ECO:0000256" key="1">
    <source>
        <dbReference type="SAM" id="MobiDB-lite"/>
    </source>
</evidence>
<feature type="compositionally biased region" description="Low complexity" evidence="1">
    <location>
        <begin position="61"/>
        <end position="79"/>
    </location>
</feature>
<evidence type="ECO:0000313" key="3">
    <source>
        <dbReference type="Proteomes" id="UP001175271"/>
    </source>
</evidence>
<comment type="caution">
    <text evidence="2">The sequence shown here is derived from an EMBL/GenBank/DDBJ whole genome shotgun (WGS) entry which is preliminary data.</text>
</comment>
<organism evidence="2 3">
    <name type="scientific">Steinernema hermaphroditum</name>
    <dbReference type="NCBI Taxonomy" id="289476"/>
    <lineage>
        <taxon>Eukaryota</taxon>
        <taxon>Metazoa</taxon>
        <taxon>Ecdysozoa</taxon>
        <taxon>Nematoda</taxon>
        <taxon>Chromadorea</taxon>
        <taxon>Rhabditida</taxon>
        <taxon>Tylenchina</taxon>
        <taxon>Panagrolaimomorpha</taxon>
        <taxon>Strongyloidoidea</taxon>
        <taxon>Steinernematidae</taxon>
        <taxon>Steinernema</taxon>
    </lineage>
</organism>
<feature type="region of interest" description="Disordered" evidence="1">
    <location>
        <begin position="1"/>
        <end position="31"/>
    </location>
</feature>
<protein>
    <submittedName>
        <fullName evidence="2">Uncharacterized protein</fullName>
    </submittedName>
</protein>